<dbReference type="RefSeq" id="WP_011021575.1">
    <property type="nucleotide sequence ID" value="NC_003552.1"/>
</dbReference>
<reference evidence="2 3" key="1">
    <citation type="journal article" date="2002" name="Genome Res.">
        <title>The genome of Methanosarcina acetivorans reveals extensive metabolic and physiological diversity.</title>
        <authorList>
            <person name="Galagan J.E."/>
            <person name="Nusbaum C."/>
            <person name="Roy A."/>
            <person name="Endrizzi M.G."/>
            <person name="Macdonald P."/>
            <person name="FitzHugh W."/>
            <person name="Calvo S."/>
            <person name="Engels R."/>
            <person name="Smirnov S."/>
            <person name="Atnoor D."/>
            <person name="Brown A."/>
            <person name="Allen N."/>
            <person name="Naylor J."/>
            <person name="Stange-Thomann N."/>
            <person name="DeArellano K."/>
            <person name="Johnson R."/>
            <person name="Linton L."/>
            <person name="McEwan P."/>
            <person name="McKernan K."/>
            <person name="Talamas J."/>
            <person name="Tirrell A."/>
            <person name="Ye W."/>
            <person name="Zimmer A."/>
            <person name="Barber R.D."/>
            <person name="Cann I."/>
            <person name="Graham D.E."/>
            <person name="Grahame D.A."/>
            <person name="Guss A."/>
            <person name="Hedderich R."/>
            <person name="Ingram-Smith C."/>
            <person name="Kuettner C.H."/>
            <person name="Krzycki J.A."/>
            <person name="Leigh J.A."/>
            <person name="Li W."/>
            <person name="Liu J."/>
            <person name="Mukhopadhyay B."/>
            <person name="Reeve J.N."/>
            <person name="Smith K."/>
            <person name="Springer T.A."/>
            <person name="Umayam L.A."/>
            <person name="White O."/>
            <person name="White R.H."/>
            <person name="de Macario E.C."/>
            <person name="Ferry J.G."/>
            <person name="Jarrell K.F."/>
            <person name="Jing H."/>
            <person name="Macario A.J.L."/>
            <person name="Paulsen I."/>
            <person name="Pritchett M."/>
            <person name="Sowers K.R."/>
            <person name="Swanson R.V."/>
            <person name="Zinder S.H."/>
            <person name="Lander E."/>
            <person name="Metcalf W.W."/>
            <person name="Birren B."/>
        </authorList>
    </citation>
    <scope>NUCLEOTIDE SEQUENCE [LARGE SCALE GENOMIC DNA]</scope>
    <source>
        <strain evidence="3">ATCC 35395 / DSM 2834 / JCM 12185 / C2A</strain>
    </source>
</reference>
<dbReference type="KEGG" id="mac:MA_1564"/>
<keyword evidence="3" id="KW-1185">Reference proteome</keyword>
<name>Q8TQH9_METAC</name>
<evidence type="ECO:0000256" key="1">
    <source>
        <dbReference type="SAM" id="Phobius"/>
    </source>
</evidence>
<evidence type="ECO:0000313" key="2">
    <source>
        <dbReference type="EMBL" id="AAM04977.1"/>
    </source>
</evidence>
<keyword evidence="1" id="KW-0472">Membrane</keyword>
<gene>
    <name evidence="2" type="ordered locus">MA_1564</name>
</gene>
<protein>
    <submittedName>
        <fullName evidence="2">Uncharacterized protein</fullName>
    </submittedName>
</protein>
<feature type="transmembrane region" description="Helical" evidence="1">
    <location>
        <begin position="209"/>
        <end position="229"/>
    </location>
</feature>
<accession>Q8TQH9</accession>
<evidence type="ECO:0000313" key="3">
    <source>
        <dbReference type="Proteomes" id="UP000002487"/>
    </source>
</evidence>
<dbReference type="EMBL" id="AE010299">
    <property type="protein sequence ID" value="AAM04977.1"/>
    <property type="molecule type" value="Genomic_DNA"/>
</dbReference>
<dbReference type="GeneID" id="1473452"/>
<dbReference type="HOGENOM" id="CLU_1159044_0_0_2"/>
<proteinExistence type="predicted"/>
<sequence>MSGVLTVKNFILLMLILVCSLAMNEAGVEINDSHILKGVVPILITFVFNDYITKYNELKDQKQILINNLHSFVKSGDTTEILKWISAPQYFDLYDFIALEDPNDIYKKSSSFLSTIHFENDKPINFKNEPITIGDYIHHKYKDLITRLHKLTEPIEKIDVEIKNLFKINNNHLTCGVFAIVLSVLILFLESITWSENEYSYLFIKLADFWFQIKLPFIGFILFLVVLYLEGFVKSFLDK</sequence>
<dbReference type="EnsemblBacteria" id="AAM04977">
    <property type="protein sequence ID" value="AAM04977"/>
    <property type="gene ID" value="MA_1564"/>
</dbReference>
<organism evidence="2 3">
    <name type="scientific">Methanosarcina acetivorans (strain ATCC 35395 / DSM 2834 / JCM 12185 / C2A)</name>
    <dbReference type="NCBI Taxonomy" id="188937"/>
    <lineage>
        <taxon>Archaea</taxon>
        <taxon>Methanobacteriati</taxon>
        <taxon>Methanobacteriota</taxon>
        <taxon>Stenosarchaea group</taxon>
        <taxon>Methanomicrobia</taxon>
        <taxon>Methanosarcinales</taxon>
        <taxon>Methanosarcinaceae</taxon>
        <taxon>Methanosarcina</taxon>
    </lineage>
</organism>
<dbReference type="Proteomes" id="UP000002487">
    <property type="component" value="Chromosome"/>
</dbReference>
<keyword evidence="1" id="KW-1133">Transmembrane helix</keyword>
<dbReference type="InParanoid" id="Q8TQH9"/>
<keyword evidence="1" id="KW-0812">Transmembrane</keyword>
<feature type="transmembrane region" description="Helical" evidence="1">
    <location>
        <begin position="172"/>
        <end position="189"/>
    </location>
</feature>
<dbReference type="AlphaFoldDB" id="Q8TQH9"/>